<dbReference type="InterPro" id="IPR028082">
    <property type="entry name" value="Peripla_BP_I"/>
</dbReference>
<feature type="binding site" evidence="14">
    <location>
        <position position="1069"/>
    </location>
    <ligand>
        <name>L-glutamate</name>
        <dbReference type="ChEBI" id="CHEBI:29985"/>
    </ligand>
</feature>
<dbReference type="InterPro" id="IPR001320">
    <property type="entry name" value="Iontro_rcpt_C"/>
</dbReference>
<protein>
    <recommendedName>
        <fullName evidence="17">Glutamate receptor</fullName>
    </recommendedName>
</protein>
<keyword evidence="10" id="KW-0325">Glycoprotein</keyword>
<dbReference type="PRINTS" id="PR00177">
    <property type="entry name" value="NMDARECEPTOR"/>
</dbReference>
<feature type="transmembrane region" description="Helical" evidence="17">
    <location>
        <begin position="1106"/>
        <end position="1126"/>
    </location>
</feature>
<dbReference type="InterPro" id="IPR001508">
    <property type="entry name" value="Iono_Glu_rcpt_met"/>
</dbReference>
<dbReference type="InterPro" id="IPR001828">
    <property type="entry name" value="ANF_lig-bd_rcpt"/>
</dbReference>
<accession>A0A835NVG1</accession>
<feature type="transmembrane region" description="Helical" evidence="17">
    <location>
        <begin position="1175"/>
        <end position="1197"/>
    </location>
</feature>
<dbReference type="SMART" id="SM00079">
    <property type="entry name" value="PBPe"/>
    <property type="match status" value="1"/>
</dbReference>
<dbReference type="GO" id="GO:0045211">
    <property type="term" value="C:postsynaptic membrane"/>
    <property type="evidence" value="ECO:0007669"/>
    <property type="project" value="UniProtKB-SubCell"/>
</dbReference>
<keyword evidence="16" id="KW-1015">Disulfide bond</keyword>
<feature type="binding site" evidence="14">
    <location>
        <position position="1064"/>
    </location>
    <ligand>
        <name>L-glutamate</name>
        <dbReference type="ChEBI" id="CHEBI:29985"/>
    </ligand>
</feature>
<keyword evidence="9 17" id="KW-0675">Receptor</keyword>
<evidence type="ECO:0000256" key="8">
    <source>
        <dbReference type="ARBA" id="ARBA00023136"/>
    </source>
</evidence>
<evidence type="ECO:0000256" key="4">
    <source>
        <dbReference type="ARBA" id="ARBA00022692"/>
    </source>
</evidence>
<keyword evidence="5 17" id="KW-1133">Transmembrane helix</keyword>
<evidence type="ECO:0000256" key="9">
    <source>
        <dbReference type="ARBA" id="ARBA00023170"/>
    </source>
</evidence>
<dbReference type="Pfam" id="PF01094">
    <property type="entry name" value="ANF_receptor"/>
    <property type="match status" value="1"/>
</dbReference>
<keyword evidence="8 17" id="KW-0472">Membrane</keyword>
<evidence type="ECO:0000256" key="17">
    <source>
        <dbReference type="RuleBase" id="RU367118"/>
    </source>
</evidence>
<organism evidence="20">
    <name type="scientific">Lamprotornis superbus</name>
    <dbReference type="NCBI Taxonomy" id="245042"/>
    <lineage>
        <taxon>Eukaryota</taxon>
        <taxon>Metazoa</taxon>
        <taxon>Chordata</taxon>
        <taxon>Craniata</taxon>
        <taxon>Vertebrata</taxon>
        <taxon>Euteleostomi</taxon>
        <taxon>Archelosauria</taxon>
        <taxon>Archosauria</taxon>
        <taxon>Dinosauria</taxon>
        <taxon>Saurischia</taxon>
        <taxon>Theropoda</taxon>
        <taxon>Coelurosauria</taxon>
        <taxon>Aves</taxon>
        <taxon>Neognathae</taxon>
        <taxon>Neoaves</taxon>
        <taxon>Telluraves</taxon>
        <taxon>Australaves</taxon>
        <taxon>Passeriformes</taxon>
        <taxon>Sturnidae</taxon>
        <taxon>Lamprotornis</taxon>
    </lineage>
</organism>
<dbReference type="FunFam" id="3.40.190.10:FF:000024">
    <property type="entry name" value="Glutamate receptor, ionotropic, delta 1"/>
    <property type="match status" value="1"/>
</dbReference>
<comment type="caution">
    <text evidence="20">The sequence shown here is derived from an EMBL/GenBank/DDBJ whole genome shotgun (WGS) entry which is preliminary data.</text>
</comment>
<dbReference type="SUPFAM" id="SSF53822">
    <property type="entry name" value="Periplasmic binding protein-like I"/>
    <property type="match status" value="2"/>
</dbReference>
<evidence type="ECO:0000256" key="7">
    <source>
        <dbReference type="ARBA" id="ARBA00023065"/>
    </source>
</evidence>
<evidence type="ECO:0000256" key="12">
    <source>
        <dbReference type="ARBA" id="ARBA00023286"/>
    </source>
</evidence>
<comment type="subcellular location">
    <subcellularLocation>
        <location evidence="1">Cell membrane</location>
        <topology evidence="1">Multi-pass membrane protein</topology>
    </subcellularLocation>
    <subcellularLocation>
        <location evidence="17">Postsynaptic cell membrane</location>
        <topology evidence="17">Multi-pass membrane protein</topology>
    </subcellularLocation>
</comment>
<evidence type="ECO:0000256" key="13">
    <source>
        <dbReference type="ARBA" id="ARBA00023303"/>
    </source>
</evidence>
<sequence length="1630" mass="184300">MRIRFEFQKKSDFTILVFKPFASKNLGKFITERLRKGHPDCYLAISLDLNLCSLHLLGYFYSPVKALVMLGSLQVNIKKPEEYPESTQKNCCVNEKGIWITSQYFTPTLAPGEAAVVPMDLCWARHPQPDVPGGSGHICWELPPDAGGAIFDESAKKDEEVFRMAVADLNQNDEILQTEKITCSVTFVDGNNPFQAVQEDAFYIVGGRESRHLLHVQSNLTRKLEISVYEQTFLVAVPGDIGTGNFNVVEACARFNSEVAQKHLCFYGTSLHHWMEICSADVKESGVAPEEVEEADCFPSNMKSVRMQYKTCAALGLSVDKKTILRSFWTDLKQKNPFQTKVERLGTDHKEQIALNYSTLTMYISRLAAFLLPSPLYASLGYQLSNADKSSSVKWDHAPEAQAFCYMLAPKKVKTDMTVKQMEQTIKYACTFQPTHAKLSNDIELLEFFAPAENAERKKQKFYGVLEKHMGNRFSRGRKYARHSHLAQLQQKNGKGYSRRKCPSMALEQTWTYDTGFRVEFRTCDLMNQGILALVSSIGCTSAGSLQSLADAMHIPHLFIQRSTAGTPRSGCGLTRSSRNDDYTLSVRPPVYLNDVILRVVTEYAWQKFIIFYDNDYDIRGIQEFLDKVSQQGMDVALQKVENNINKMITGLFATLRIEELNRYRDTLRRAILIMNPSTAKSFLTEVFSTLKLLTAAAEEEQHTDIFIFQSAMPHMCKHARPRAPMSHPLSLDISSVKSPGSHRNLVRPQLEQSSYRVTAGQTYQKDIPEPKVVETNLVAFDCHWIIINEEINDVDVQELVRRSIGRLTIIRQTFPVPQNISQRCFRGNHRISSSLCDPKDPFSQSMEISNLYIYDTVLLLANAFHKKLEDRKWHSMASLTCIRKNSKPWQGGRSMLETIKKVLPVALQNKKGGVNGLTGELEFAENGGNPNVHFEILGTNYGEDLGRGIRKPELGCWNPVTGLNGSLTDRKLENNMRGVVLRVVTVLEEPFVMVSENVLGKPKKYQGFSIDVLEALATYLGFKYEIYVAPDHKYGSPQDDGSWNGLIGELVFKRADIGISALTITPDRENVVDFTTRYMDYSVGVLLRKAEKTVDMFACLAPFDLSLWACIAGTVLLVGLLVYLLNWLNPPRLQMGSMTSTTLYNSMWFVYGSFVQQGGEVPYTTLATRLMMGAWWLFALIVISSYTANLAAFLTITRIENSIQSLQDLSRQTDIPYGTVLDSAVYEHVRVKGMNPFERDSMYSQMWRMINRSNGSENNVLESTAGIQKEILLSFSSHNWLNVKHGNYAFVWDAAVLEYVAINDAECSFYTVGNTVADRGYGIALQHGSPYRDVFSQRVQVDEEKDYLSDIGPQEDLDEYAELNTALQSQLRSTLCSLSERALHSKFHKGKPVREWKEPRHCSLWDSTGVNKLFPSEQVMIPATRHTTRILELQQNGDMDVLKHKWWPKNGQCDLYSSVDTKQKGGALDIKSFADLDRTIIKRKNKKESLDDKEIDLEHLHRRVNSLCTDDDSPHKQFSTSSIDLTPLDIDTLPTRQALEQISDFRNTHITTTTFIPEQIQTLSRTLSAKAASGFSFGSVPEHRTGPFRHRAPNGGFFRSPIKTMSSIPYQPTPTLGLNIEHTVIRWSA</sequence>
<dbReference type="Gene3D" id="3.40.50.2300">
    <property type="match status" value="4"/>
</dbReference>
<evidence type="ECO:0000256" key="3">
    <source>
        <dbReference type="ARBA" id="ARBA00022475"/>
    </source>
</evidence>
<evidence type="ECO:0000313" key="20">
    <source>
        <dbReference type="EMBL" id="KAG0121965.1"/>
    </source>
</evidence>
<dbReference type="CDD" id="cd13731">
    <property type="entry name" value="PBP2_iGluR_delta_2"/>
    <property type="match status" value="1"/>
</dbReference>
<dbReference type="Gene3D" id="3.40.190.10">
    <property type="entry name" value="Periplasmic binding protein-like II"/>
    <property type="match status" value="2"/>
</dbReference>
<evidence type="ECO:0000256" key="2">
    <source>
        <dbReference type="ARBA" id="ARBA00022448"/>
    </source>
</evidence>
<evidence type="ECO:0000256" key="5">
    <source>
        <dbReference type="ARBA" id="ARBA00022989"/>
    </source>
</evidence>
<dbReference type="SMART" id="SM00918">
    <property type="entry name" value="Lig_chan-Glu_bd"/>
    <property type="match status" value="1"/>
</dbReference>
<dbReference type="SUPFAM" id="SSF53850">
    <property type="entry name" value="Periplasmic binding protein-like II"/>
    <property type="match status" value="1"/>
</dbReference>
<reference evidence="20" key="1">
    <citation type="submission" date="2020-10" db="EMBL/GenBank/DDBJ databases">
        <title>Feather gene expression reveals the developmental basis of iridescence in African starlings.</title>
        <authorList>
            <person name="Rubenstein D.R."/>
        </authorList>
    </citation>
    <scope>NUCLEOTIDE SEQUENCE</scope>
    <source>
        <strain evidence="20">SS15</strain>
        <tissue evidence="20">Liver</tissue>
    </source>
</reference>
<feature type="site" description="Crucial to convey clamshell closure to channel opening" evidence="15">
    <location>
        <position position="1204"/>
    </location>
</feature>
<keyword evidence="13 17" id="KW-0407">Ion channel</keyword>
<evidence type="ECO:0000259" key="18">
    <source>
        <dbReference type="SMART" id="SM00079"/>
    </source>
</evidence>
<keyword evidence="22" id="KW-1185">Reference proteome</keyword>
<feature type="domain" description="Ionotropic glutamate receptor C-terminal" evidence="18">
    <location>
        <begin position="981"/>
        <end position="1450"/>
    </location>
</feature>
<keyword evidence="11 17" id="KW-0628">Postsynaptic cell membrane</keyword>
<dbReference type="GO" id="GO:0015276">
    <property type="term" value="F:ligand-gated monoatomic ion channel activity"/>
    <property type="evidence" value="ECO:0007669"/>
    <property type="project" value="InterPro"/>
</dbReference>
<keyword evidence="2 17" id="KW-0813">Transport</keyword>
<comment type="function">
    <text evidence="17">Receptor for glutamate that functions as a ligand-gated ion channel in the central nervous system and plays an important role in excitatory synaptic transmission. L-glutamate acts as an excitatory neurotransmitter at many synapses in the central nervous system.</text>
</comment>
<comment type="similarity">
    <text evidence="17">Belongs to the glutamate-gated ion channel (TC 1.A.10.1) family.</text>
</comment>
<dbReference type="Pfam" id="PF10613">
    <property type="entry name" value="Lig_chan-Glu_bd"/>
    <property type="match status" value="1"/>
</dbReference>
<evidence type="ECO:0000256" key="10">
    <source>
        <dbReference type="ARBA" id="ARBA00023180"/>
    </source>
</evidence>
<feature type="binding site" evidence="14">
    <location>
        <position position="1294"/>
    </location>
    <ligand>
        <name>L-glutamate</name>
        <dbReference type="ChEBI" id="CHEBI:29985"/>
    </ligand>
</feature>
<gene>
    <name evidence="21" type="ORF">IHE44_0013272</name>
    <name evidence="20" type="ORF">IHE44_009904</name>
</gene>
<keyword evidence="4 17" id="KW-0812">Transmembrane</keyword>
<evidence type="ECO:0000256" key="11">
    <source>
        <dbReference type="ARBA" id="ARBA00023257"/>
    </source>
</evidence>
<evidence type="ECO:0000256" key="6">
    <source>
        <dbReference type="ARBA" id="ARBA00023018"/>
    </source>
</evidence>
<evidence type="ECO:0000259" key="19">
    <source>
        <dbReference type="SMART" id="SM00918"/>
    </source>
</evidence>
<evidence type="ECO:0000313" key="21">
    <source>
        <dbReference type="EMBL" id="KAI1238538.1"/>
    </source>
</evidence>
<evidence type="ECO:0000256" key="15">
    <source>
        <dbReference type="PIRSR" id="PIRSR601508-2"/>
    </source>
</evidence>
<evidence type="ECO:0000256" key="16">
    <source>
        <dbReference type="PIRSR" id="PIRSR601508-3"/>
    </source>
</evidence>
<dbReference type="PANTHER" id="PTHR18966">
    <property type="entry name" value="IONOTROPIC GLUTAMATE RECEPTOR"/>
    <property type="match status" value="1"/>
</dbReference>
<evidence type="ECO:0000313" key="22">
    <source>
        <dbReference type="Proteomes" id="UP000618051"/>
    </source>
</evidence>
<keyword evidence="7 17" id="KW-0406">Ion transport</keyword>
<name>A0A835NVG1_9PASS</name>
<feature type="disulfide bond" evidence="16">
    <location>
        <begin position="524"/>
        <end position="882"/>
    </location>
</feature>
<dbReference type="InterPro" id="IPR015683">
    <property type="entry name" value="Ionotropic_Glu_rcpt"/>
</dbReference>
<evidence type="ECO:0000256" key="1">
    <source>
        <dbReference type="ARBA" id="ARBA00004651"/>
    </source>
</evidence>
<dbReference type="Gene3D" id="1.10.287.70">
    <property type="match status" value="1"/>
</dbReference>
<dbReference type="InterPro" id="IPR019594">
    <property type="entry name" value="Glu/Gly-bd"/>
</dbReference>
<keyword evidence="6 17" id="KW-0770">Synapse</keyword>
<reference evidence="21" key="3">
    <citation type="submission" date="2022-01" db="EMBL/GenBank/DDBJ databases">
        <authorList>
            <person name="Rubenstein D.R."/>
        </authorList>
    </citation>
    <scope>NUCLEOTIDE SEQUENCE</scope>
    <source>
        <strain evidence="21">SS15</strain>
        <tissue evidence="21">Liver</tissue>
    </source>
</reference>
<feature type="site" description="Interaction with the cone snail toxin Con-ikot-ikot" evidence="15">
    <location>
        <position position="1231"/>
    </location>
</feature>
<keyword evidence="3 17" id="KW-1003">Cell membrane</keyword>
<dbReference type="EMBL" id="JADDUC020000006">
    <property type="protein sequence ID" value="KAI1238538.1"/>
    <property type="molecule type" value="Genomic_DNA"/>
</dbReference>
<evidence type="ECO:0000256" key="14">
    <source>
        <dbReference type="PIRSR" id="PIRSR601508-1"/>
    </source>
</evidence>
<dbReference type="GO" id="GO:0038023">
    <property type="term" value="F:signaling receptor activity"/>
    <property type="evidence" value="ECO:0007669"/>
    <property type="project" value="InterPro"/>
</dbReference>
<dbReference type="EMBL" id="JADDUC010000041">
    <property type="protein sequence ID" value="KAG0121965.1"/>
    <property type="molecule type" value="Genomic_DNA"/>
</dbReference>
<dbReference type="Pfam" id="PF00060">
    <property type="entry name" value="Lig_chan"/>
    <property type="match status" value="1"/>
</dbReference>
<dbReference type="OrthoDB" id="5984008at2759"/>
<proteinExistence type="inferred from homology"/>
<dbReference type="Proteomes" id="UP000618051">
    <property type="component" value="Unassembled WGS sequence"/>
</dbReference>
<dbReference type="FunFam" id="1.10.287.70:FF:000045">
    <property type="entry name" value="Glutamate receptor, ionotropic, delta 2"/>
    <property type="match status" value="1"/>
</dbReference>
<feature type="domain" description="Ionotropic glutamate receptor L-glutamate and glycine-binding" evidence="19">
    <location>
        <begin position="991"/>
        <end position="1053"/>
    </location>
</feature>
<reference evidence="21 22" key="2">
    <citation type="journal article" date="2021" name="J. Hered.">
        <title>Feather Gene Expression Elucidates the Developmental Basis of Plumage Iridescence in African Starlings.</title>
        <authorList>
            <person name="Rubenstein D.R."/>
            <person name="Corvelo A."/>
            <person name="MacManes M.D."/>
            <person name="Maia R."/>
            <person name="Narzisi G."/>
            <person name="Rousaki A."/>
            <person name="Vandenabeele P."/>
            <person name="Shawkey M.D."/>
            <person name="Solomon J."/>
        </authorList>
    </citation>
    <scope>NUCLEOTIDE SEQUENCE [LARGE SCALE GENOMIC DNA]</scope>
    <source>
        <strain evidence="21">SS15</strain>
    </source>
</reference>
<keyword evidence="12 17" id="KW-1071">Ligand-gated ion channel</keyword>